<name>A0A3E4LHI1_9FIRM</name>
<organism evidence="2 5">
    <name type="scientific">[Ruminococcus] lactaris</name>
    <dbReference type="NCBI Taxonomy" id="46228"/>
    <lineage>
        <taxon>Bacteria</taxon>
        <taxon>Bacillati</taxon>
        <taxon>Bacillota</taxon>
        <taxon>Clostridia</taxon>
        <taxon>Lachnospirales</taxon>
        <taxon>Lachnospiraceae</taxon>
        <taxon>Mediterraneibacter</taxon>
    </lineage>
</organism>
<evidence type="ECO:0000313" key="3">
    <source>
        <dbReference type="EMBL" id="RHF56375.1"/>
    </source>
</evidence>
<evidence type="ECO:0000313" key="2">
    <source>
        <dbReference type="EMBL" id="RGK37009.1"/>
    </source>
</evidence>
<dbReference type="EMBL" id="QRHG01000053">
    <property type="protein sequence ID" value="RHF56375.1"/>
    <property type="molecule type" value="Genomic_DNA"/>
</dbReference>
<evidence type="ECO:0000259" key="1">
    <source>
        <dbReference type="Pfam" id="PF07866"/>
    </source>
</evidence>
<evidence type="ECO:0000313" key="4">
    <source>
        <dbReference type="EMBL" id="RHJ57310.1"/>
    </source>
</evidence>
<dbReference type="Pfam" id="PF07866">
    <property type="entry name" value="DUF1653"/>
    <property type="match status" value="1"/>
</dbReference>
<gene>
    <name evidence="4" type="ORF">DW116_12750</name>
    <name evidence="3" type="ORF">DW672_13025</name>
    <name evidence="2" type="ORF">DXD17_13585</name>
</gene>
<dbReference type="Proteomes" id="UP000260793">
    <property type="component" value="Unassembled WGS sequence"/>
</dbReference>
<dbReference type="Proteomes" id="UP000284902">
    <property type="component" value="Unassembled WGS sequence"/>
</dbReference>
<dbReference type="AlphaFoldDB" id="A0A3E4LHI1"/>
<evidence type="ECO:0000313" key="6">
    <source>
        <dbReference type="Proteomes" id="UP000284902"/>
    </source>
</evidence>
<dbReference type="EMBL" id="QSQN01000051">
    <property type="protein sequence ID" value="RGK37009.1"/>
    <property type="molecule type" value="Genomic_DNA"/>
</dbReference>
<evidence type="ECO:0000313" key="7">
    <source>
        <dbReference type="Proteomes" id="UP000285832"/>
    </source>
</evidence>
<dbReference type="RefSeq" id="WP_005611888.1">
    <property type="nucleotide sequence ID" value="NZ_CABKOA010000012.1"/>
</dbReference>
<evidence type="ECO:0000313" key="5">
    <source>
        <dbReference type="Proteomes" id="UP000260793"/>
    </source>
</evidence>
<sequence length="163" mass="19353">MERKKPEAGEKYRHFKGGIYEILHCAISTETREEMVVYVAVNRTKGKVFVSRLVNFMSPLIREQADEWGQKYRFEKIEEVAPICESEALQDDMTMILEFLDLEKNEEKLEYLKKHRLVLSERFLTAAAESLEYAEREESLEERYAGLVRFLQMKSRYESGRLR</sequence>
<dbReference type="Proteomes" id="UP000285832">
    <property type="component" value="Unassembled WGS sequence"/>
</dbReference>
<dbReference type="EMBL" id="QRMI01000048">
    <property type="protein sequence ID" value="RHJ57310.1"/>
    <property type="molecule type" value="Genomic_DNA"/>
</dbReference>
<dbReference type="Gene3D" id="2.30.30.320">
    <property type="entry name" value="DUF1653-like domain"/>
    <property type="match status" value="1"/>
</dbReference>
<feature type="domain" description="DUF1653" evidence="1">
    <location>
        <begin position="11"/>
        <end position="75"/>
    </location>
</feature>
<dbReference type="GeneID" id="77334182"/>
<dbReference type="InterPro" id="IPR023387">
    <property type="entry name" value="DUF1653-like_dom"/>
</dbReference>
<reference evidence="5 6" key="1">
    <citation type="submission" date="2018-08" db="EMBL/GenBank/DDBJ databases">
        <title>A genome reference for cultivated species of the human gut microbiota.</title>
        <authorList>
            <person name="Zou Y."/>
            <person name="Xue W."/>
            <person name="Luo G."/>
        </authorList>
    </citation>
    <scope>NUCLEOTIDE SEQUENCE [LARGE SCALE GENOMIC DNA]</scope>
    <source>
        <strain evidence="4 7">AM09-9</strain>
        <strain evidence="3 6">AM25-1LB</strain>
        <strain evidence="2 5">TF11-7</strain>
    </source>
</reference>
<protein>
    <submittedName>
        <fullName evidence="2">DUF1653 domain-containing protein</fullName>
    </submittedName>
</protein>
<dbReference type="InterPro" id="IPR037135">
    <property type="entry name" value="DUF1653-like_dom_sf"/>
</dbReference>
<proteinExistence type="predicted"/>
<accession>A0A3E4LHI1</accession>
<comment type="caution">
    <text evidence="2">The sequence shown here is derived from an EMBL/GenBank/DDBJ whole genome shotgun (WGS) entry which is preliminary data.</text>
</comment>